<sequence length="332" mass="36337">MQNPSPLDGDLKDSTADEALVTDLGQKGGWRVGGLDYSNAIDFDADRHQGFDGVGMSASSPSKLNGIASMEAKAKAIYASMVREVVSTETTLESRTNKIDKPEGLFGPWMVAGNRYRRAKPSVQGNRDKQQGHDATVGSCFAVLDLDGEDKLDSMLVEVEDDATTRVVGNIDSFLQQRVSSPTPVVLNDVYLASNPPRKLKATEGVLRADEEATSGHWLKGVGILANYVDHATQNNLSWVTLVAMLDGQGSWNWPTFQHLLPVPILFPRVNWGLIIAHNHWLADTSHAAIVAKPTHTTRLMWQQQPVGFCQVLAETDNAEALKLIQHDDNQE</sequence>
<gene>
    <name evidence="1" type="ORF">V6N11_077144</name>
</gene>
<keyword evidence="2" id="KW-1185">Reference proteome</keyword>
<name>A0ABR2TD17_9ROSI</name>
<comment type="caution">
    <text evidence="1">The sequence shown here is derived from an EMBL/GenBank/DDBJ whole genome shotgun (WGS) entry which is preliminary data.</text>
</comment>
<reference evidence="1 2" key="1">
    <citation type="journal article" date="2024" name="G3 (Bethesda)">
        <title>Genome assembly of Hibiscus sabdariffa L. provides insights into metabolisms of medicinal natural products.</title>
        <authorList>
            <person name="Kim T."/>
        </authorList>
    </citation>
    <scope>NUCLEOTIDE SEQUENCE [LARGE SCALE GENOMIC DNA]</scope>
    <source>
        <strain evidence="1">TK-2024</strain>
        <tissue evidence="1">Old leaves</tissue>
    </source>
</reference>
<evidence type="ECO:0000313" key="2">
    <source>
        <dbReference type="Proteomes" id="UP001396334"/>
    </source>
</evidence>
<organism evidence="1 2">
    <name type="scientific">Hibiscus sabdariffa</name>
    <name type="common">roselle</name>
    <dbReference type="NCBI Taxonomy" id="183260"/>
    <lineage>
        <taxon>Eukaryota</taxon>
        <taxon>Viridiplantae</taxon>
        <taxon>Streptophyta</taxon>
        <taxon>Embryophyta</taxon>
        <taxon>Tracheophyta</taxon>
        <taxon>Spermatophyta</taxon>
        <taxon>Magnoliopsida</taxon>
        <taxon>eudicotyledons</taxon>
        <taxon>Gunneridae</taxon>
        <taxon>Pentapetalae</taxon>
        <taxon>rosids</taxon>
        <taxon>malvids</taxon>
        <taxon>Malvales</taxon>
        <taxon>Malvaceae</taxon>
        <taxon>Malvoideae</taxon>
        <taxon>Hibiscus</taxon>
    </lineage>
</organism>
<accession>A0ABR2TD17</accession>
<dbReference type="Proteomes" id="UP001396334">
    <property type="component" value="Unassembled WGS sequence"/>
</dbReference>
<dbReference type="EMBL" id="JBBPBN010000006">
    <property type="protein sequence ID" value="KAK9035093.1"/>
    <property type="molecule type" value="Genomic_DNA"/>
</dbReference>
<proteinExistence type="predicted"/>
<protein>
    <submittedName>
        <fullName evidence="1">Uncharacterized protein</fullName>
    </submittedName>
</protein>
<evidence type="ECO:0000313" key="1">
    <source>
        <dbReference type="EMBL" id="KAK9035093.1"/>
    </source>
</evidence>